<accession>A0A4R2NKD7</accession>
<evidence type="ECO:0000313" key="3">
    <source>
        <dbReference type="Proteomes" id="UP000295733"/>
    </source>
</evidence>
<dbReference type="RefSeq" id="WP_132603752.1">
    <property type="nucleotide sequence ID" value="NZ_NRRP01000060.1"/>
</dbReference>
<dbReference type="InterPro" id="IPR032333">
    <property type="entry name" value="DUF4857"/>
</dbReference>
<keyword evidence="1" id="KW-0472">Membrane</keyword>
<protein>
    <submittedName>
        <fullName evidence="2">Uncharacterized protein DUF4857</fullName>
    </submittedName>
</protein>
<keyword evidence="1" id="KW-0812">Transmembrane</keyword>
<organism evidence="2 3">
    <name type="scientific">Rhodovulum adriaticum</name>
    <name type="common">Rhodopseudomonas adriatica</name>
    <dbReference type="NCBI Taxonomy" id="35804"/>
    <lineage>
        <taxon>Bacteria</taxon>
        <taxon>Pseudomonadati</taxon>
        <taxon>Pseudomonadota</taxon>
        <taxon>Alphaproteobacteria</taxon>
        <taxon>Rhodobacterales</taxon>
        <taxon>Paracoccaceae</taxon>
        <taxon>Rhodovulum</taxon>
    </lineage>
</organism>
<dbReference type="EMBL" id="SLXL01000008">
    <property type="protein sequence ID" value="TCP21967.1"/>
    <property type="molecule type" value="Genomic_DNA"/>
</dbReference>
<dbReference type="Pfam" id="PF16149">
    <property type="entry name" value="DUF4857"/>
    <property type="match status" value="1"/>
</dbReference>
<keyword evidence="1" id="KW-1133">Transmembrane helix</keyword>
<feature type="transmembrane region" description="Helical" evidence="1">
    <location>
        <begin position="390"/>
        <end position="410"/>
    </location>
</feature>
<dbReference type="Proteomes" id="UP000295733">
    <property type="component" value="Unassembled WGS sequence"/>
</dbReference>
<keyword evidence="3" id="KW-1185">Reference proteome</keyword>
<reference evidence="2 3" key="1">
    <citation type="submission" date="2019-03" db="EMBL/GenBank/DDBJ databases">
        <title>Genomic Encyclopedia of Type Strains, Phase IV (KMG-IV): sequencing the most valuable type-strain genomes for metagenomic binning, comparative biology and taxonomic classification.</title>
        <authorList>
            <person name="Goeker M."/>
        </authorList>
    </citation>
    <scope>NUCLEOTIDE SEQUENCE [LARGE SCALE GENOMIC DNA]</scope>
    <source>
        <strain evidence="2 3">DSM 2781</strain>
    </source>
</reference>
<sequence length="414" mass="45495">MMRFVTWFAQALLVTALALIALPRLYDMAFAPRVAPTYLFYSPVSQEFIYREHHGNHDFVYASESGATYDRPAFEKLLPFIYYKNMDIWGLLPIRIDGQSYGRDTIRDARQVVELKARELPGNRPEIPVYALIDSDPGRARLSFPEDVFVPRDSGLEVLNVDVNRPDPDLTDRFNAALAGAGFAFPARLVAGKQTILKPWDAGVFLVDATGAVFHLTRTGDTPHAVRTPIPADLGIHHIKVTESTRREILGLVLTGDARLFLLTMPGYGLIELPTDGYDPDRMNYKLLLNPVAPTAVYGDDKVVHGVAMTPDYAPRAEYARDVPGTADMAHARIARALFPLTLSLQDGPGPYLRWHLAWSGWAGLIGIALSLAALFGLARARRAPLRQTLPAAALVTLTGPAGLLAVLAVPGHR</sequence>
<evidence type="ECO:0000256" key="1">
    <source>
        <dbReference type="SAM" id="Phobius"/>
    </source>
</evidence>
<name>A0A4R2NKD7_RHOAD</name>
<comment type="caution">
    <text evidence="2">The sequence shown here is derived from an EMBL/GenBank/DDBJ whole genome shotgun (WGS) entry which is preliminary data.</text>
</comment>
<dbReference type="AlphaFoldDB" id="A0A4R2NKD7"/>
<feature type="transmembrane region" description="Helical" evidence="1">
    <location>
        <begin position="359"/>
        <end position="378"/>
    </location>
</feature>
<dbReference type="OrthoDB" id="5906498at2"/>
<proteinExistence type="predicted"/>
<gene>
    <name evidence="2" type="ORF">EV656_10813</name>
</gene>
<evidence type="ECO:0000313" key="2">
    <source>
        <dbReference type="EMBL" id="TCP21967.1"/>
    </source>
</evidence>